<dbReference type="InterPro" id="IPR001267">
    <property type="entry name" value="Thymidine_kinase"/>
</dbReference>
<dbReference type="SUPFAM" id="SSF52540">
    <property type="entry name" value="P-loop containing nucleoside triphosphate hydrolases"/>
    <property type="match status" value="1"/>
</dbReference>
<keyword evidence="3 8" id="KW-0237">DNA synthesis</keyword>
<accession>A0ABS4JN34</accession>
<dbReference type="InterPro" id="IPR020633">
    <property type="entry name" value="Thymidine_kinase_CS"/>
</dbReference>
<organism evidence="11 12">
    <name type="scientific">Symbiobacterium terraclitae</name>
    <dbReference type="NCBI Taxonomy" id="557451"/>
    <lineage>
        <taxon>Bacteria</taxon>
        <taxon>Bacillati</taxon>
        <taxon>Bacillota</taxon>
        <taxon>Clostridia</taxon>
        <taxon>Eubacteriales</taxon>
        <taxon>Symbiobacteriaceae</taxon>
        <taxon>Symbiobacterium</taxon>
    </lineage>
</organism>
<dbReference type="PANTHER" id="PTHR11441:SF0">
    <property type="entry name" value="THYMIDINE KINASE, CYTOSOLIC"/>
    <property type="match status" value="1"/>
</dbReference>
<dbReference type="InterPro" id="IPR027417">
    <property type="entry name" value="P-loop_NTPase"/>
</dbReference>
<comment type="subcellular location">
    <subcellularLocation>
        <location evidence="8">Cytoplasm</location>
    </subcellularLocation>
</comment>
<evidence type="ECO:0000256" key="1">
    <source>
        <dbReference type="ARBA" id="ARBA00007587"/>
    </source>
</evidence>
<feature type="active site" description="Proton acceptor" evidence="8">
    <location>
        <position position="92"/>
    </location>
</feature>
<feature type="binding site" evidence="8">
    <location>
        <position position="180"/>
    </location>
    <ligand>
        <name>Zn(2+)</name>
        <dbReference type="ChEBI" id="CHEBI:29105"/>
    </ligand>
</feature>
<evidence type="ECO:0000256" key="10">
    <source>
        <dbReference type="RuleBase" id="RU004165"/>
    </source>
</evidence>
<feature type="binding site" evidence="8">
    <location>
        <begin position="16"/>
        <end position="23"/>
    </location>
    <ligand>
        <name>ATP</name>
        <dbReference type="ChEBI" id="CHEBI:30616"/>
    </ligand>
</feature>
<dbReference type="PIRSF" id="PIRSF035805">
    <property type="entry name" value="TK_cell"/>
    <property type="match status" value="1"/>
</dbReference>
<dbReference type="PROSITE" id="PS00603">
    <property type="entry name" value="TK_CELLULAR_TYPE"/>
    <property type="match status" value="1"/>
</dbReference>
<dbReference type="EMBL" id="JAGGLG010000002">
    <property type="protein sequence ID" value="MBP2016952.1"/>
    <property type="molecule type" value="Genomic_DNA"/>
</dbReference>
<evidence type="ECO:0000256" key="7">
    <source>
        <dbReference type="ARBA" id="ARBA00022840"/>
    </source>
</evidence>
<keyword evidence="5 8" id="KW-0547">Nucleotide-binding</keyword>
<gene>
    <name evidence="8" type="primary">tdk</name>
    <name evidence="11" type="ORF">J2Z79_000326</name>
</gene>
<evidence type="ECO:0000256" key="5">
    <source>
        <dbReference type="ARBA" id="ARBA00022741"/>
    </source>
</evidence>
<dbReference type="Gene3D" id="3.30.60.20">
    <property type="match status" value="1"/>
</dbReference>
<dbReference type="NCBIfam" id="NF003296">
    <property type="entry name" value="PRK04296.1-1"/>
    <property type="match status" value="1"/>
</dbReference>
<dbReference type="HAMAP" id="MF_00124">
    <property type="entry name" value="Thymidine_kinase"/>
    <property type="match status" value="1"/>
</dbReference>
<feature type="binding site" evidence="8">
    <location>
        <begin position="91"/>
        <end position="94"/>
    </location>
    <ligand>
        <name>ATP</name>
        <dbReference type="ChEBI" id="CHEBI:30616"/>
    </ligand>
</feature>
<keyword evidence="6 8" id="KW-0418">Kinase</keyword>
<keyword evidence="7 8" id="KW-0067">ATP-binding</keyword>
<evidence type="ECO:0000256" key="4">
    <source>
        <dbReference type="ARBA" id="ARBA00022679"/>
    </source>
</evidence>
<dbReference type="PANTHER" id="PTHR11441">
    <property type="entry name" value="THYMIDINE KINASE"/>
    <property type="match status" value="1"/>
</dbReference>
<evidence type="ECO:0000256" key="2">
    <source>
        <dbReference type="ARBA" id="ARBA00012118"/>
    </source>
</evidence>
<evidence type="ECO:0000256" key="9">
    <source>
        <dbReference type="RuleBase" id="RU000544"/>
    </source>
</evidence>
<name>A0ABS4JN34_9FIRM</name>
<dbReference type="SUPFAM" id="SSF57716">
    <property type="entry name" value="Glucocorticoid receptor-like (DNA-binding domain)"/>
    <property type="match status" value="1"/>
</dbReference>
<evidence type="ECO:0000313" key="12">
    <source>
        <dbReference type="Proteomes" id="UP001519289"/>
    </source>
</evidence>
<comment type="catalytic activity">
    <reaction evidence="8 9">
        <text>thymidine + ATP = dTMP + ADP + H(+)</text>
        <dbReference type="Rhea" id="RHEA:19129"/>
        <dbReference type="ChEBI" id="CHEBI:15378"/>
        <dbReference type="ChEBI" id="CHEBI:17748"/>
        <dbReference type="ChEBI" id="CHEBI:30616"/>
        <dbReference type="ChEBI" id="CHEBI:63528"/>
        <dbReference type="ChEBI" id="CHEBI:456216"/>
        <dbReference type="EC" id="2.7.1.21"/>
    </reaction>
</comment>
<keyword evidence="8" id="KW-0479">Metal-binding</keyword>
<reference evidence="11 12" key="1">
    <citation type="submission" date="2021-03" db="EMBL/GenBank/DDBJ databases">
        <title>Genomic Encyclopedia of Type Strains, Phase IV (KMG-IV): sequencing the most valuable type-strain genomes for metagenomic binning, comparative biology and taxonomic classification.</title>
        <authorList>
            <person name="Goeker M."/>
        </authorList>
    </citation>
    <scope>NUCLEOTIDE SEQUENCE [LARGE SCALE GENOMIC DNA]</scope>
    <source>
        <strain evidence="11 12">DSM 27138</strain>
    </source>
</reference>
<comment type="subunit">
    <text evidence="8">Homotetramer.</text>
</comment>
<keyword evidence="12" id="KW-1185">Reference proteome</keyword>
<comment type="similarity">
    <text evidence="1 8 10">Belongs to the thymidine kinase family.</text>
</comment>
<feature type="binding site" evidence="8">
    <location>
        <position position="151"/>
    </location>
    <ligand>
        <name>Zn(2+)</name>
        <dbReference type="ChEBI" id="CHEBI:29105"/>
    </ligand>
</feature>
<evidence type="ECO:0000256" key="3">
    <source>
        <dbReference type="ARBA" id="ARBA00022634"/>
    </source>
</evidence>
<protein>
    <recommendedName>
        <fullName evidence="2 8">Thymidine kinase</fullName>
        <ecNumber evidence="2 8">2.7.1.21</ecNumber>
    </recommendedName>
</protein>
<dbReference type="Pfam" id="PF00265">
    <property type="entry name" value="TK"/>
    <property type="match status" value="1"/>
</dbReference>
<dbReference type="RefSeq" id="WP_209465108.1">
    <property type="nucleotide sequence ID" value="NZ_JAGGLG010000002.1"/>
</dbReference>
<dbReference type="EC" id="2.7.1.21" evidence="2 8"/>
<keyword evidence="8" id="KW-0862">Zinc</keyword>
<evidence type="ECO:0000313" key="11">
    <source>
        <dbReference type="EMBL" id="MBP2016952.1"/>
    </source>
</evidence>
<feature type="binding site" evidence="8">
    <location>
        <position position="148"/>
    </location>
    <ligand>
        <name>Zn(2+)</name>
        <dbReference type="ChEBI" id="CHEBI:29105"/>
    </ligand>
</feature>
<dbReference type="Gene3D" id="3.40.50.300">
    <property type="entry name" value="P-loop containing nucleotide triphosphate hydrolases"/>
    <property type="match status" value="1"/>
</dbReference>
<dbReference type="GO" id="GO:0004797">
    <property type="term" value="F:thymidine kinase activity"/>
    <property type="evidence" value="ECO:0007669"/>
    <property type="project" value="UniProtKB-EC"/>
</dbReference>
<comment type="caution">
    <text evidence="11">The sequence shown here is derived from an EMBL/GenBank/DDBJ whole genome shotgun (WGS) entry which is preliminary data.</text>
</comment>
<evidence type="ECO:0000256" key="8">
    <source>
        <dbReference type="HAMAP-Rule" id="MF_00124"/>
    </source>
</evidence>
<keyword evidence="4 8" id="KW-0808">Transferase</keyword>
<sequence>MLRNLNYGWIDVITSGSMYAGKTTELIRRVRTYILAKRTAAVFQPRMAKRYTEDEVIVSHDGLRFEAIHTDSPLEILWYAEIHKPNVIAIDEAQFYDEMLVSTVQELANRGHYVIIAGLSQTSEGKPFGCMPQLLALADSITCLYGVCVVCGEPATKPFALQAKTEDVMVGGGDRYEARCRKCWLEGRRQRGEA</sequence>
<keyword evidence="8" id="KW-0963">Cytoplasm</keyword>
<evidence type="ECO:0000256" key="6">
    <source>
        <dbReference type="ARBA" id="ARBA00022777"/>
    </source>
</evidence>
<proteinExistence type="inferred from homology"/>
<feature type="binding site" evidence="8">
    <location>
        <position position="183"/>
    </location>
    <ligand>
        <name>Zn(2+)</name>
        <dbReference type="ChEBI" id="CHEBI:29105"/>
    </ligand>
</feature>
<dbReference type="Proteomes" id="UP001519289">
    <property type="component" value="Unassembled WGS sequence"/>
</dbReference>